<dbReference type="RefSeq" id="XP_030205287.1">
    <property type="nucleotide sequence ID" value="XM_030349427.1"/>
</dbReference>
<organism evidence="8 9">
    <name type="scientific">Gadus morhua</name>
    <name type="common">Atlantic cod</name>
    <dbReference type="NCBI Taxonomy" id="8049"/>
    <lineage>
        <taxon>Eukaryota</taxon>
        <taxon>Metazoa</taxon>
        <taxon>Chordata</taxon>
        <taxon>Craniata</taxon>
        <taxon>Vertebrata</taxon>
        <taxon>Euteleostomi</taxon>
        <taxon>Actinopterygii</taxon>
        <taxon>Neopterygii</taxon>
        <taxon>Teleostei</taxon>
        <taxon>Neoteleostei</taxon>
        <taxon>Acanthomorphata</taxon>
        <taxon>Zeiogadaria</taxon>
        <taxon>Gadariae</taxon>
        <taxon>Gadiformes</taxon>
        <taxon>Gadoidei</taxon>
        <taxon>Gadidae</taxon>
        <taxon>Gadus</taxon>
    </lineage>
</organism>
<feature type="domain" description="C2H2-type" evidence="7">
    <location>
        <begin position="11"/>
        <end position="40"/>
    </location>
</feature>
<sequence>MGERIHIKKSFICSFHDCSASFSKSWKLEAHNCKHTGLKPFSCDDCDKNFCTRYQLTRHQLNHSGDRPHKCQADGCGEAFVSQSSMKNHMDKSHHNEGKPFKCNHQGCGKDFSKRYQLKAHVYEHTKVLPFHCTVTGCTREFPSRGSLDHHKKVHQGYPCEEDGCPFQGKTWSAYQTHKKEHRVKLPCDKCKKQFNNGRFLLLHKRHVHLGVKKELACPHKCGKSFTRQFHLESHVLLEHEGVRAFGCAFPGCGKRFAMKESLWRHGVVHDPKRKTNLRPKTPQPGGDTAPLKAKPTSAEGCMLAAKLERTKMADS</sequence>
<proteinExistence type="predicted"/>
<evidence type="ECO:0000256" key="6">
    <source>
        <dbReference type="SAM" id="MobiDB-lite"/>
    </source>
</evidence>
<dbReference type="SMART" id="SM00355">
    <property type="entry name" value="ZnF_C2H2"/>
    <property type="match status" value="9"/>
</dbReference>
<feature type="domain" description="C2H2-type" evidence="7">
    <location>
        <begin position="131"/>
        <end position="157"/>
    </location>
</feature>
<gene>
    <name evidence="8" type="primary">GTF3A</name>
    <name evidence="8" type="synonym">gtf3ab</name>
</gene>
<reference evidence="8" key="1">
    <citation type="submission" date="2025-08" db="UniProtKB">
        <authorList>
            <consortium name="Ensembl"/>
        </authorList>
    </citation>
    <scope>IDENTIFICATION</scope>
</reference>
<keyword evidence="1" id="KW-0479">Metal-binding</keyword>
<dbReference type="PANTHER" id="PTHR19818">
    <property type="entry name" value="ZINC FINGER PROTEIN ZIC AND GLI"/>
    <property type="match status" value="1"/>
</dbReference>
<accession>A0A8C4ZLN7</accession>
<feature type="domain" description="C2H2-type" evidence="7">
    <location>
        <begin position="101"/>
        <end position="130"/>
    </location>
</feature>
<name>A0A8C4ZLN7_GADMO</name>
<protein>
    <submittedName>
        <fullName evidence="8">General transcription factor IIIA, b</fullName>
    </submittedName>
</protein>
<dbReference type="PROSITE" id="PS50157">
    <property type="entry name" value="ZINC_FINGER_C2H2_2"/>
    <property type="match status" value="8"/>
</dbReference>
<evidence type="ECO:0000256" key="4">
    <source>
        <dbReference type="ARBA" id="ARBA00022833"/>
    </source>
</evidence>
<evidence type="ECO:0000256" key="2">
    <source>
        <dbReference type="ARBA" id="ARBA00022737"/>
    </source>
</evidence>
<feature type="region of interest" description="Disordered" evidence="6">
    <location>
        <begin position="268"/>
        <end position="300"/>
    </location>
</feature>
<feature type="domain" description="C2H2-type" evidence="7">
    <location>
        <begin position="69"/>
        <end position="100"/>
    </location>
</feature>
<evidence type="ECO:0000313" key="9">
    <source>
        <dbReference type="Proteomes" id="UP000694546"/>
    </source>
</evidence>
<feature type="domain" description="C2H2-type" evidence="7">
    <location>
        <begin position="246"/>
        <end position="275"/>
    </location>
</feature>
<dbReference type="GO" id="GO:0003677">
    <property type="term" value="F:DNA binding"/>
    <property type="evidence" value="ECO:0007669"/>
    <property type="project" value="UniProtKB-KW"/>
</dbReference>
<dbReference type="GO" id="GO:0042254">
    <property type="term" value="P:ribosome biogenesis"/>
    <property type="evidence" value="ECO:0007669"/>
    <property type="project" value="UniProtKB-KW"/>
</dbReference>
<dbReference type="AlphaFoldDB" id="A0A8C4ZLN7"/>
<feature type="domain" description="C2H2-type" evidence="7">
    <location>
        <begin position="216"/>
        <end position="245"/>
    </location>
</feature>
<dbReference type="OMA" id="AHKCEHG"/>
<keyword evidence="3 5" id="KW-0863">Zinc-finger</keyword>
<dbReference type="SUPFAM" id="SSF57667">
    <property type="entry name" value="beta-beta-alpha zinc fingers"/>
    <property type="match status" value="5"/>
</dbReference>
<dbReference type="InterPro" id="IPR050329">
    <property type="entry name" value="GLI_C2H2-zinc-finger"/>
</dbReference>
<dbReference type="GeneTree" id="ENSGT00940000155647"/>
<evidence type="ECO:0000256" key="1">
    <source>
        <dbReference type="ARBA" id="ARBA00022723"/>
    </source>
</evidence>
<evidence type="ECO:0000259" key="7">
    <source>
        <dbReference type="PROSITE" id="PS50157"/>
    </source>
</evidence>
<dbReference type="PROSITE" id="PS00028">
    <property type="entry name" value="ZINC_FINGER_C2H2_1"/>
    <property type="match status" value="8"/>
</dbReference>
<keyword evidence="2" id="KW-0677">Repeat</keyword>
<dbReference type="Pfam" id="PF00096">
    <property type="entry name" value="zf-C2H2"/>
    <property type="match status" value="4"/>
</dbReference>
<dbReference type="Pfam" id="PF22110">
    <property type="entry name" value="TFIIIA_zf-C2H2"/>
    <property type="match status" value="1"/>
</dbReference>
<evidence type="ECO:0000256" key="5">
    <source>
        <dbReference type="PROSITE-ProRule" id="PRU00042"/>
    </source>
</evidence>
<dbReference type="GeneID" id="115537469"/>
<feature type="domain" description="C2H2-type" evidence="7">
    <location>
        <begin position="186"/>
        <end position="214"/>
    </location>
</feature>
<dbReference type="InterPro" id="IPR054599">
    <property type="entry name" value="TFIIIA_Zfn-C2H2"/>
</dbReference>
<dbReference type="PANTHER" id="PTHR19818:SF163">
    <property type="entry name" value="C2H2-TYPE DOMAIN-CONTAINING PROTEIN"/>
    <property type="match status" value="1"/>
</dbReference>
<dbReference type="GO" id="GO:0005634">
    <property type="term" value="C:nucleus"/>
    <property type="evidence" value="ECO:0007669"/>
    <property type="project" value="UniProtKB-SubCell"/>
</dbReference>
<dbReference type="InterPro" id="IPR036236">
    <property type="entry name" value="Znf_C2H2_sf"/>
</dbReference>
<dbReference type="OrthoDB" id="2687452at2759"/>
<evidence type="ECO:0000256" key="3">
    <source>
        <dbReference type="ARBA" id="ARBA00022771"/>
    </source>
</evidence>
<dbReference type="Ensembl" id="ENSGMOT00000016779.2">
    <property type="protein sequence ID" value="ENSGMOP00000016363.2"/>
    <property type="gene ID" value="ENSGMOG00000015268.2"/>
</dbReference>
<dbReference type="InterPro" id="IPR013087">
    <property type="entry name" value="Znf_C2H2_type"/>
</dbReference>
<dbReference type="GO" id="GO:0003723">
    <property type="term" value="F:RNA binding"/>
    <property type="evidence" value="ECO:0007669"/>
    <property type="project" value="UniProtKB-KW"/>
</dbReference>
<reference evidence="8" key="2">
    <citation type="submission" date="2025-09" db="UniProtKB">
        <authorList>
            <consortium name="Ensembl"/>
        </authorList>
    </citation>
    <scope>IDENTIFICATION</scope>
</reference>
<feature type="domain" description="C2H2-type" evidence="7">
    <location>
        <begin position="41"/>
        <end position="68"/>
    </location>
</feature>
<evidence type="ECO:0000313" key="8">
    <source>
        <dbReference type="Ensembl" id="ENSGMOP00000016363.2"/>
    </source>
</evidence>
<keyword evidence="9" id="KW-1185">Reference proteome</keyword>
<dbReference type="Gene3D" id="3.30.160.60">
    <property type="entry name" value="Classic Zinc Finger"/>
    <property type="match status" value="7"/>
</dbReference>
<dbReference type="GO" id="GO:0008270">
    <property type="term" value="F:zinc ion binding"/>
    <property type="evidence" value="ECO:0007669"/>
    <property type="project" value="UniProtKB-KW"/>
</dbReference>
<dbReference type="Proteomes" id="UP000694546">
    <property type="component" value="Chromosome 23"/>
</dbReference>
<keyword evidence="4" id="KW-0862">Zinc</keyword>